<keyword evidence="2" id="KW-1185">Reference proteome</keyword>
<organism evidence="1 2">
    <name type="scientific">Galerina marginata (strain CBS 339.88)</name>
    <dbReference type="NCBI Taxonomy" id="685588"/>
    <lineage>
        <taxon>Eukaryota</taxon>
        <taxon>Fungi</taxon>
        <taxon>Dikarya</taxon>
        <taxon>Basidiomycota</taxon>
        <taxon>Agaricomycotina</taxon>
        <taxon>Agaricomycetes</taxon>
        <taxon>Agaricomycetidae</taxon>
        <taxon>Agaricales</taxon>
        <taxon>Agaricineae</taxon>
        <taxon>Strophariaceae</taxon>
        <taxon>Galerina</taxon>
    </lineage>
</organism>
<sequence>MGNNDLSQPKCDFLFTSCDMDFRMLSVEKRRIERSELLEHMASRECSTVNFQPRWTCLVLFTSMTRYDKTFSSLSKIYRPKVMSAGPSSFLLICIFEALLSLYKRPNGFNATNQTSNHQDYIRSIFVTRDSCCLWFKSMQLPRFLRKLSPRTISSPMS</sequence>
<protein>
    <submittedName>
        <fullName evidence="1">Uncharacterized protein</fullName>
    </submittedName>
</protein>
<proteinExistence type="predicted"/>
<evidence type="ECO:0000313" key="1">
    <source>
        <dbReference type="EMBL" id="KDR78862.1"/>
    </source>
</evidence>
<accession>A0A067T924</accession>
<dbReference type="HOGENOM" id="CLU_1669519_0_0_1"/>
<dbReference type="EMBL" id="KL142374">
    <property type="protein sequence ID" value="KDR78862.1"/>
    <property type="molecule type" value="Genomic_DNA"/>
</dbReference>
<dbReference type="Proteomes" id="UP000027222">
    <property type="component" value="Unassembled WGS sequence"/>
</dbReference>
<reference evidence="2" key="1">
    <citation type="journal article" date="2014" name="Proc. Natl. Acad. Sci. U.S.A.">
        <title>Extensive sampling of basidiomycete genomes demonstrates inadequacy of the white-rot/brown-rot paradigm for wood decay fungi.</title>
        <authorList>
            <person name="Riley R."/>
            <person name="Salamov A.A."/>
            <person name="Brown D.W."/>
            <person name="Nagy L.G."/>
            <person name="Floudas D."/>
            <person name="Held B.W."/>
            <person name="Levasseur A."/>
            <person name="Lombard V."/>
            <person name="Morin E."/>
            <person name="Otillar R."/>
            <person name="Lindquist E.A."/>
            <person name="Sun H."/>
            <person name="LaButti K.M."/>
            <person name="Schmutz J."/>
            <person name="Jabbour D."/>
            <person name="Luo H."/>
            <person name="Baker S.E."/>
            <person name="Pisabarro A.G."/>
            <person name="Walton J.D."/>
            <person name="Blanchette R.A."/>
            <person name="Henrissat B."/>
            <person name="Martin F."/>
            <person name="Cullen D."/>
            <person name="Hibbett D.S."/>
            <person name="Grigoriev I.V."/>
        </authorList>
    </citation>
    <scope>NUCLEOTIDE SEQUENCE [LARGE SCALE GENOMIC DNA]</scope>
    <source>
        <strain evidence="2">CBS 339.88</strain>
    </source>
</reference>
<dbReference type="AlphaFoldDB" id="A0A067T924"/>
<name>A0A067T924_GALM3</name>
<gene>
    <name evidence="1" type="ORF">GALMADRAFT_1274671</name>
</gene>
<evidence type="ECO:0000313" key="2">
    <source>
        <dbReference type="Proteomes" id="UP000027222"/>
    </source>
</evidence>